<dbReference type="eggNOG" id="COG0593">
    <property type="taxonomic scope" value="Bacteria"/>
</dbReference>
<keyword evidence="2" id="KW-1185">Reference proteome</keyword>
<dbReference type="AlphaFoldDB" id="T0IUF0"/>
<dbReference type="RefSeq" id="WP_021225946.1">
    <property type="nucleotide sequence ID" value="NZ_ATDP01000087.1"/>
</dbReference>
<evidence type="ECO:0000313" key="1">
    <source>
        <dbReference type="EMBL" id="EQB15470.1"/>
    </source>
</evidence>
<dbReference type="InterPro" id="IPR027417">
    <property type="entry name" value="P-loop_NTPase"/>
</dbReference>
<dbReference type="OrthoDB" id="7390113at2"/>
<dbReference type="Gene3D" id="1.10.8.60">
    <property type="match status" value="1"/>
</dbReference>
<organism evidence="1 2">
    <name type="scientific">Sphingobium lactosutens DS20</name>
    <dbReference type="NCBI Taxonomy" id="1331060"/>
    <lineage>
        <taxon>Bacteria</taxon>
        <taxon>Pseudomonadati</taxon>
        <taxon>Pseudomonadota</taxon>
        <taxon>Alphaproteobacteria</taxon>
        <taxon>Sphingomonadales</taxon>
        <taxon>Sphingomonadaceae</taxon>
        <taxon>Sphingobium</taxon>
    </lineage>
</organism>
<name>T0IUF0_9SPHN</name>
<dbReference type="Gene3D" id="3.40.50.300">
    <property type="entry name" value="P-loop containing nucleotide triphosphate hydrolases"/>
    <property type="match status" value="1"/>
</dbReference>
<dbReference type="EMBL" id="ATDP01000087">
    <property type="protein sequence ID" value="EQB15470.1"/>
    <property type="molecule type" value="Genomic_DNA"/>
</dbReference>
<accession>T0IUF0</accession>
<comment type="caution">
    <text evidence="1">The sequence shown here is derived from an EMBL/GenBank/DDBJ whole genome shotgun (WGS) entry which is preliminary data.</text>
</comment>
<proteinExistence type="predicted"/>
<reference evidence="1 2" key="1">
    <citation type="journal article" date="2013" name="Genome Announc.">
        <title>Draft Genome Sequence of Sphingobium lactosutens Strain DS20T, Isolated from a Hexachlorocyclohexane Dumpsite.</title>
        <authorList>
            <person name="Kumar R."/>
            <person name="Dwivedi V."/>
            <person name="Negi V."/>
            <person name="Khurana J.P."/>
            <person name="Lal R."/>
        </authorList>
    </citation>
    <scope>NUCLEOTIDE SEQUENCE [LARGE SCALE GENOMIC DNA]</scope>
    <source>
        <strain evidence="1 2">DS20</strain>
    </source>
</reference>
<protein>
    <submittedName>
        <fullName evidence="1">Chromosomal replication initiator protein DnaA</fullName>
    </submittedName>
</protein>
<dbReference type="Proteomes" id="UP000015531">
    <property type="component" value="Unassembled WGS sequence"/>
</dbReference>
<gene>
    <name evidence="1" type="ORF">RLDS_11180</name>
</gene>
<evidence type="ECO:0000313" key="2">
    <source>
        <dbReference type="Proteomes" id="UP000015531"/>
    </source>
</evidence>
<dbReference type="PATRIC" id="fig|1331060.3.peg.2128"/>
<dbReference type="SUPFAM" id="SSF52540">
    <property type="entry name" value="P-loop containing nucleoside triphosphate hydrolases"/>
    <property type="match status" value="1"/>
</dbReference>
<sequence>MSQISLPFEGHGGKGDDDFLVSEANQVAVAYLERWREWPLSIAVLVGPARSGRSMLARQFARMSGGDVIDDAQEAGRPLDDHRLFHAWNAAQTDHRPLLLVGQAPPASWPATLPDLRSRLAAVPHVAIDAPDEMLTRALIQRSFDTAGAAYSPDVPDWLARRIERSYAAIDATTRLLDRAALSSGRKISVAMAKEALQSAGILPIVPSDPSSAQRE</sequence>